<organism evidence="1 2">
    <name type="scientific">Sulfuracidifex metallicus DSM 6482 = JCM 9184</name>
    <dbReference type="NCBI Taxonomy" id="523847"/>
    <lineage>
        <taxon>Archaea</taxon>
        <taxon>Thermoproteota</taxon>
        <taxon>Thermoprotei</taxon>
        <taxon>Sulfolobales</taxon>
        <taxon>Sulfolobaceae</taxon>
        <taxon>Sulfuracidifex</taxon>
    </lineage>
</organism>
<reference evidence="1 2" key="1">
    <citation type="submission" date="2019-10" db="EMBL/GenBank/DDBJ databases">
        <title>Sequencing and Assembly of Multiple Reported Metal-Biooxidizing Members of the Extremely Thermoacidophilic Archaeal Family Sulfolobaceae.</title>
        <authorList>
            <person name="Counts J.A."/>
            <person name="Kelly R.M."/>
        </authorList>
    </citation>
    <scope>NUCLEOTIDE SEQUENCE [LARGE SCALE GENOMIC DNA]</scope>
    <source>
        <strain evidence="1 2">DSM 6482</strain>
    </source>
</reference>
<dbReference type="OrthoDB" id="43037at2157"/>
<proteinExistence type="predicted"/>
<dbReference type="SUPFAM" id="SSF47240">
    <property type="entry name" value="Ferritin-like"/>
    <property type="match status" value="1"/>
</dbReference>
<dbReference type="InterPro" id="IPR009078">
    <property type="entry name" value="Ferritin-like_SF"/>
</dbReference>
<protein>
    <submittedName>
        <fullName evidence="1">Uncharacterized protein</fullName>
    </submittedName>
</protein>
<gene>
    <name evidence="1" type="ORF">GC250_07750</name>
</gene>
<dbReference type="EMBL" id="WGGD01000005">
    <property type="protein sequence ID" value="MUN29327.1"/>
    <property type="molecule type" value="Genomic_DNA"/>
</dbReference>
<dbReference type="AlphaFoldDB" id="A0A6A9QJ66"/>
<evidence type="ECO:0000313" key="1">
    <source>
        <dbReference type="EMBL" id="MUN29327.1"/>
    </source>
</evidence>
<name>A0A6A9QJ66_SULME</name>
<dbReference type="RefSeq" id="WP_054839177.1">
    <property type="nucleotide sequence ID" value="NZ_BBBY01000048.1"/>
</dbReference>
<keyword evidence="2" id="KW-1185">Reference proteome</keyword>
<dbReference type="Proteomes" id="UP000470772">
    <property type="component" value="Unassembled WGS sequence"/>
</dbReference>
<evidence type="ECO:0000313" key="2">
    <source>
        <dbReference type="Proteomes" id="UP000470772"/>
    </source>
</evidence>
<sequence length="144" mass="16831">MQRLGPKTEMGLKELFIANSEDHFLLKLSAGKLEQAKKIEEAKIISEKSMTEFRHARGIFEKLVSYLGEDKMLEWLKEIEKMKEENSRDIFVKYSTIYMLSSFLSDKKVEPEVKVQLQLKSKECLPKILDSYEKILNDPNVKLD</sequence>
<accession>A0A6A9QJ66</accession>
<comment type="caution">
    <text evidence="1">The sequence shown here is derived from an EMBL/GenBank/DDBJ whole genome shotgun (WGS) entry which is preliminary data.</text>
</comment>